<name>A0AAQ4FG97_AMBAM</name>
<comment type="caution">
    <text evidence="2">The sequence shown here is derived from an EMBL/GenBank/DDBJ whole genome shotgun (WGS) entry which is preliminary data.</text>
</comment>
<dbReference type="EMBL" id="JARKHS020003150">
    <property type="protein sequence ID" value="KAK8785986.1"/>
    <property type="molecule type" value="Genomic_DNA"/>
</dbReference>
<sequence length="96" mass="10668">MMKKRTVFLEPDLSSHAGKSTGSPRQFFSVTAPMVPWEAGGVGAHDFQDQRQPAEDLDSIVDGIQNEPNVPATQLLPLKTEHDLIHCENSERQDLQ</sequence>
<reference evidence="2 3" key="1">
    <citation type="journal article" date="2023" name="Arcadia Sci">
        <title>De novo assembly of a long-read Amblyomma americanum tick genome.</title>
        <authorList>
            <person name="Chou S."/>
            <person name="Poskanzer K.E."/>
            <person name="Rollins M."/>
            <person name="Thuy-Boun P.S."/>
        </authorList>
    </citation>
    <scope>NUCLEOTIDE SEQUENCE [LARGE SCALE GENOMIC DNA]</scope>
    <source>
        <strain evidence="2">F_SG_1</strain>
        <tissue evidence="2">Salivary glands</tissue>
    </source>
</reference>
<dbReference type="Proteomes" id="UP001321473">
    <property type="component" value="Unassembled WGS sequence"/>
</dbReference>
<protein>
    <submittedName>
        <fullName evidence="2">Uncharacterized protein</fullName>
    </submittedName>
</protein>
<feature type="region of interest" description="Disordered" evidence="1">
    <location>
        <begin position="1"/>
        <end position="25"/>
    </location>
</feature>
<evidence type="ECO:0000313" key="3">
    <source>
        <dbReference type="Proteomes" id="UP001321473"/>
    </source>
</evidence>
<evidence type="ECO:0000313" key="2">
    <source>
        <dbReference type="EMBL" id="KAK8785986.1"/>
    </source>
</evidence>
<gene>
    <name evidence="2" type="ORF">V5799_007649</name>
</gene>
<evidence type="ECO:0000256" key="1">
    <source>
        <dbReference type="SAM" id="MobiDB-lite"/>
    </source>
</evidence>
<proteinExistence type="predicted"/>
<dbReference type="AlphaFoldDB" id="A0AAQ4FG97"/>
<keyword evidence="3" id="KW-1185">Reference proteome</keyword>
<accession>A0AAQ4FG97</accession>
<organism evidence="2 3">
    <name type="scientific">Amblyomma americanum</name>
    <name type="common">Lone star tick</name>
    <dbReference type="NCBI Taxonomy" id="6943"/>
    <lineage>
        <taxon>Eukaryota</taxon>
        <taxon>Metazoa</taxon>
        <taxon>Ecdysozoa</taxon>
        <taxon>Arthropoda</taxon>
        <taxon>Chelicerata</taxon>
        <taxon>Arachnida</taxon>
        <taxon>Acari</taxon>
        <taxon>Parasitiformes</taxon>
        <taxon>Ixodida</taxon>
        <taxon>Ixodoidea</taxon>
        <taxon>Ixodidae</taxon>
        <taxon>Amblyomminae</taxon>
        <taxon>Amblyomma</taxon>
    </lineage>
</organism>